<comment type="caution">
    <text evidence="1">The sequence shown here is derived from an EMBL/GenBank/DDBJ whole genome shotgun (WGS) entry which is preliminary data.</text>
</comment>
<dbReference type="AlphaFoldDB" id="A0A9D3V7F7"/>
<proteinExistence type="predicted"/>
<protein>
    <submittedName>
        <fullName evidence="1">Uncharacterized protein</fullName>
    </submittedName>
</protein>
<dbReference type="Proteomes" id="UP000828251">
    <property type="component" value="Unassembled WGS sequence"/>
</dbReference>
<dbReference type="EMBL" id="JAIQCV010000008">
    <property type="protein sequence ID" value="KAH1073340.1"/>
    <property type="molecule type" value="Genomic_DNA"/>
</dbReference>
<evidence type="ECO:0000313" key="2">
    <source>
        <dbReference type="Proteomes" id="UP000828251"/>
    </source>
</evidence>
<accession>A0A9D3V7F7</accession>
<name>A0A9D3V7F7_9ROSI</name>
<reference evidence="1 2" key="1">
    <citation type="journal article" date="2021" name="Plant Biotechnol. J.">
        <title>Multi-omics assisted identification of the key and species-specific regulatory components of drought-tolerant mechanisms in Gossypium stocksii.</title>
        <authorList>
            <person name="Yu D."/>
            <person name="Ke L."/>
            <person name="Zhang D."/>
            <person name="Wu Y."/>
            <person name="Sun Y."/>
            <person name="Mei J."/>
            <person name="Sun J."/>
            <person name="Sun Y."/>
        </authorList>
    </citation>
    <scope>NUCLEOTIDE SEQUENCE [LARGE SCALE GENOMIC DNA]</scope>
    <source>
        <strain evidence="2">cv. E1</strain>
        <tissue evidence="1">Leaf</tissue>
    </source>
</reference>
<sequence>MDVGRKHKRSFGVVASNVLEDLEDWGSRTGAARKGDYFYNSIGWLKSRLWDKDKAEFTVSKGGSSKVSVKMSTEYESVTISPKFKRRKVSAVRDFPPGCGRRATTDLELYRQIKVDQGSGDYEYLMLQMVRCVLLTLV</sequence>
<evidence type="ECO:0000313" key="1">
    <source>
        <dbReference type="EMBL" id="KAH1073340.1"/>
    </source>
</evidence>
<gene>
    <name evidence="1" type="ORF">J1N35_025668</name>
</gene>
<organism evidence="1 2">
    <name type="scientific">Gossypium stocksii</name>
    <dbReference type="NCBI Taxonomy" id="47602"/>
    <lineage>
        <taxon>Eukaryota</taxon>
        <taxon>Viridiplantae</taxon>
        <taxon>Streptophyta</taxon>
        <taxon>Embryophyta</taxon>
        <taxon>Tracheophyta</taxon>
        <taxon>Spermatophyta</taxon>
        <taxon>Magnoliopsida</taxon>
        <taxon>eudicotyledons</taxon>
        <taxon>Gunneridae</taxon>
        <taxon>Pentapetalae</taxon>
        <taxon>rosids</taxon>
        <taxon>malvids</taxon>
        <taxon>Malvales</taxon>
        <taxon>Malvaceae</taxon>
        <taxon>Malvoideae</taxon>
        <taxon>Gossypium</taxon>
    </lineage>
</organism>
<keyword evidence="2" id="KW-1185">Reference proteome</keyword>